<gene>
    <name evidence="1" type="ORF">EUGRSUZ_H03811</name>
</gene>
<protein>
    <submittedName>
        <fullName evidence="1">Uncharacterized protein</fullName>
    </submittedName>
</protein>
<dbReference type="AlphaFoldDB" id="A0A059B574"/>
<evidence type="ECO:0000313" key="1">
    <source>
        <dbReference type="EMBL" id="KCW61041.1"/>
    </source>
</evidence>
<dbReference type="EMBL" id="KK198760">
    <property type="protein sequence ID" value="KCW61041.1"/>
    <property type="molecule type" value="Genomic_DNA"/>
</dbReference>
<reference evidence="1" key="1">
    <citation type="submission" date="2013-07" db="EMBL/GenBank/DDBJ databases">
        <title>The genome of Eucalyptus grandis.</title>
        <authorList>
            <person name="Schmutz J."/>
            <person name="Hayes R."/>
            <person name="Myburg A."/>
            <person name="Tuskan G."/>
            <person name="Grattapaglia D."/>
            <person name="Rokhsar D.S."/>
        </authorList>
    </citation>
    <scope>NUCLEOTIDE SEQUENCE</scope>
    <source>
        <tissue evidence="1">Leaf extractions</tissue>
    </source>
</reference>
<accession>A0A059B574</accession>
<proteinExistence type="predicted"/>
<name>A0A059B574_EUCGR</name>
<organism evidence="1">
    <name type="scientific">Eucalyptus grandis</name>
    <name type="common">Flooded gum</name>
    <dbReference type="NCBI Taxonomy" id="71139"/>
    <lineage>
        <taxon>Eukaryota</taxon>
        <taxon>Viridiplantae</taxon>
        <taxon>Streptophyta</taxon>
        <taxon>Embryophyta</taxon>
        <taxon>Tracheophyta</taxon>
        <taxon>Spermatophyta</taxon>
        <taxon>Magnoliopsida</taxon>
        <taxon>eudicotyledons</taxon>
        <taxon>Gunneridae</taxon>
        <taxon>Pentapetalae</taxon>
        <taxon>rosids</taxon>
        <taxon>malvids</taxon>
        <taxon>Myrtales</taxon>
        <taxon>Myrtaceae</taxon>
        <taxon>Myrtoideae</taxon>
        <taxon>Eucalypteae</taxon>
        <taxon>Eucalyptus</taxon>
    </lineage>
</organism>
<dbReference type="InParanoid" id="A0A059B574"/>
<sequence>MRLKLWNQYEKNLMMALAGIRVTQIFLKNREHYELPCFAKKMKNKRVIFYMLKKESTYIVGISENW</sequence>
<dbReference type="Gramene" id="KCW61041">
    <property type="protein sequence ID" value="KCW61041"/>
    <property type="gene ID" value="EUGRSUZ_H03811"/>
</dbReference>